<protein>
    <recommendedName>
        <fullName evidence="2">Fibronectin type-III domain-containing protein</fullName>
    </recommendedName>
</protein>
<name>A0A0G0B8F3_9BACT</name>
<dbReference type="InterPro" id="IPR036116">
    <property type="entry name" value="FN3_sf"/>
</dbReference>
<evidence type="ECO:0000256" key="1">
    <source>
        <dbReference type="SAM" id="MobiDB-lite"/>
    </source>
</evidence>
<proteinExistence type="predicted"/>
<evidence type="ECO:0000313" key="4">
    <source>
        <dbReference type="Proteomes" id="UP000033866"/>
    </source>
</evidence>
<dbReference type="EMBL" id="LBPV01000015">
    <property type="protein sequence ID" value="KKP65658.1"/>
    <property type="molecule type" value="Genomic_DNA"/>
</dbReference>
<feature type="compositionally biased region" description="Acidic residues" evidence="1">
    <location>
        <begin position="264"/>
        <end position="280"/>
    </location>
</feature>
<dbReference type="InterPro" id="IPR003961">
    <property type="entry name" value="FN3_dom"/>
</dbReference>
<organism evidence="3 4">
    <name type="scientific">candidate division WS6 bacterium GW2011_GWE1_34_7</name>
    <dbReference type="NCBI Taxonomy" id="1619093"/>
    <lineage>
        <taxon>Bacteria</taxon>
        <taxon>Candidatus Dojkabacteria</taxon>
    </lineage>
</organism>
<feature type="region of interest" description="Disordered" evidence="1">
    <location>
        <begin position="264"/>
        <end position="296"/>
    </location>
</feature>
<evidence type="ECO:0000313" key="3">
    <source>
        <dbReference type="EMBL" id="KKP65658.1"/>
    </source>
</evidence>
<dbReference type="AlphaFoldDB" id="A0A0G0B8F3"/>
<comment type="caution">
    <text evidence="3">The sequence shown here is derived from an EMBL/GenBank/DDBJ whole genome shotgun (WGS) entry which is preliminary data.</text>
</comment>
<dbReference type="SUPFAM" id="SSF49265">
    <property type="entry name" value="Fibronectin type III"/>
    <property type="match status" value="1"/>
</dbReference>
<dbReference type="InterPro" id="IPR013783">
    <property type="entry name" value="Ig-like_fold"/>
</dbReference>
<dbReference type="Pfam" id="PF00041">
    <property type="entry name" value="fn3"/>
    <property type="match status" value="1"/>
</dbReference>
<feature type="domain" description="Fibronectin type-III" evidence="2">
    <location>
        <begin position="43"/>
        <end position="134"/>
    </location>
</feature>
<sequence length="545" mass="60082">MHLTPYQKKQIRFVLVLLLGIPATVFAVYKGIQYISQATGDSTPQQVIVSNVTTKSLTLSWTTQKEVEGYVVPILDGVELSPVSDKRGEGLRNNHYVELKSLEPDTEYSFTLISDGEEFTSSSGEPYKFKTAPFGTETTVPNPVLGTVEGSSVEDVIVYVLFANKSVYPVSTIVPSSGNWIVDLSAFRSVEDKELIKTTDETELILIGRDSLAEGYVEEGTYSALFDSNGKLKDIYTFEIGDLPNLLSYFPASSILGSIEEIVEPSGDDDQEEEEEEPTIPEENPPNDEPVLPPPSTSTYTIKHDIVWLDLTSNSSSLSLDSGEDTILVTNITDVGFSVVWRSPNNEEGYIKYGLSKTSLTNEGRDYRDGFSSLGSYSSHLIESERVEPETTYYFEIYSGDTVYDNGGEKYSVTTLSTLATPPPFETKSGQILNSTNPSDLVIVFKLIDNNELETLGSSGYISTIPDEVGEWTVIVGDARSEDGDSYFSFSNSDILQTFLLGAESKKFDFTLAQEDIELDILDIGEISPTDRVKLLSDYGIINLR</sequence>
<accession>A0A0G0B8F3</accession>
<dbReference type="CDD" id="cd00063">
    <property type="entry name" value="FN3"/>
    <property type="match status" value="1"/>
</dbReference>
<feature type="compositionally biased region" description="Pro residues" evidence="1">
    <location>
        <begin position="283"/>
        <end position="296"/>
    </location>
</feature>
<dbReference type="SMART" id="SM00060">
    <property type="entry name" value="FN3"/>
    <property type="match status" value="2"/>
</dbReference>
<dbReference type="Proteomes" id="UP000033866">
    <property type="component" value="Unassembled WGS sequence"/>
</dbReference>
<evidence type="ECO:0000259" key="2">
    <source>
        <dbReference type="PROSITE" id="PS50853"/>
    </source>
</evidence>
<dbReference type="PROSITE" id="PS50853">
    <property type="entry name" value="FN3"/>
    <property type="match status" value="1"/>
</dbReference>
<reference evidence="3 4" key="1">
    <citation type="journal article" date="2015" name="Nature">
        <title>rRNA introns, odd ribosomes, and small enigmatic genomes across a large radiation of phyla.</title>
        <authorList>
            <person name="Brown C.T."/>
            <person name="Hug L.A."/>
            <person name="Thomas B.C."/>
            <person name="Sharon I."/>
            <person name="Castelle C.J."/>
            <person name="Singh A."/>
            <person name="Wilkins M.J."/>
            <person name="Williams K.H."/>
            <person name="Banfield J.F."/>
        </authorList>
    </citation>
    <scope>NUCLEOTIDE SEQUENCE [LARGE SCALE GENOMIC DNA]</scope>
</reference>
<gene>
    <name evidence="3" type="ORF">UR61_C0015G0005</name>
</gene>
<dbReference type="Gene3D" id="2.60.40.10">
    <property type="entry name" value="Immunoglobulins"/>
    <property type="match status" value="1"/>
</dbReference>